<reference evidence="4 5" key="1">
    <citation type="submission" date="2019-03" db="EMBL/GenBank/DDBJ databases">
        <title>Genomic Encyclopedia of Type Strains, Phase IV (KMG-IV): sequencing the most valuable type-strain genomes for metagenomic binning, comparative biology and taxonomic classification.</title>
        <authorList>
            <person name="Goeker M."/>
        </authorList>
    </citation>
    <scope>NUCLEOTIDE SEQUENCE [LARGE SCALE GENOMIC DNA]</scope>
    <source>
        <strain evidence="4 5">DSM 100433</strain>
    </source>
</reference>
<dbReference type="PIRSF" id="PIRSF001357">
    <property type="entry name" value="DeoC"/>
    <property type="match status" value="1"/>
</dbReference>
<accession>A0A9X8UMC3</accession>
<organism evidence="4 5">
    <name type="scientific">Harryflintia acetispora</name>
    <dbReference type="NCBI Taxonomy" id="1849041"/>
    <lineage>
        <taxon>Bacteria</taxon>
        <taxon>Bacillati</taxon>
        <taxon>Bacillota</taxon>
        <taxon>Clostridia</taxon>
        <taxon>Eubacteriales</taxon>
        <taxon>Oscillospiraceae</taxon>
        <taxon>Harryflintia</taxon>
    </lineage>
</organism>
<proteinExistence type="predicted"/>
<evidence type="ECO:0000313" key="4">
    <source>
        <dbReference type="EMBL" id="TCL45468.1"/>
    </source>
</evidence>
<dbReference type="GO" id="GO:0016052">
    <property type="term" value="P:carbohydrate catabolic process"/>
    <property type="evidence" value="ECO:0007669"/>
    <property type="project" value="TreeGrafter"/>
</dbReference>
<evidence type="ECO:0000256" key="1">
    <source>
        <dbReference type="ARBA" id="ARBA00022490"/>
    </source>
</evidence>
<dbReference type="SUPFAM" id="SSF51569">
    <property type="entry name" value="Aldolase"/>
    <property type="match status" value="1"/>
</dbReference>
<dbReference type="SMART" id="SM01133">
    <property type="entry name" value="DeoC"/>
    <property type="match status" value="1"/>
</dbReference>
<protein>
    <recommendedName>
        <fullName evidence="3">Deoxyribose-phosphate aldolase</fullName>
        <ecNumber evidence="3">4.1.2.4</ecNumber>
    </recommendedName>
</protein>
<gene>
    <name evidence="4" type="ORF">EDD78_101451</name>
</gene>
<dbReference type="PANTHER" id="PTHR10889">
    <property type="entry name" value="DEOXYRIBOSE-PHOSPHATE ALDOLASE"/>
    <property type="match status" value="1"/>
</dbReference>
<dbReference type="InterPro" id="IPR011343">
    <property type="entry name" value="DeoC"/>
</dbReference>
<dbReference type="AlphaFoldDB" id="A0A9X8UMC3"/>
<dbReference type="GO" id="GO:0009264">
    <property type="term" value="P:deoxyribonucleotide catabolic process"/>
    <property type="evidence" value="ECO:0007669"/>
    <property type="project" value="UniProtKB-UniRule"/>
</dbReference>
<dbReference type="RefSeq" id="WP_079698097.1">
    <property type="nucleotide sequence ID" value="NZ_SLUK01000001.1"/>
</dbReference>
<dbReference type="Proteomes" id="UP000294682">
    <property type="component" value="Unassembled WGS sequence"/>
</dbReference>
<dbReference type="Gene3D" id="3.20.20.70">
    <property type="entry name" value="Aldolase class I"/>
    <property type="match status" value="1"/>
</dbReference>
<sequence length="220" mass="24309">MPVNGTQFAHMLDGTLIHSTSTLEQTRELLDYAKKYHFHCVFGPRPFYPVIAEALRGTDVHFGCGCGDNQPSYIKAEYAKNGLSLGCNEFDMVINLPYFKSGMYREVVEDIRVLRDTVGDHILKCIIETPLLSDEEIEKAVELTIEGGADFVKTAVGRDGPTTVHHIEVVSRAAKGRIQIKASGGIRDLETVDQMIELGVTRFGVSYQSGLAIMQAADNR</sequence>
<keyword evidence="2" id="KW-0704">Schiff base</keyword>
<dbReference type="OrthoDB" id="9778711at2"/>
<keyword evidence="1" id="KW-0963">Cytoplasm</keyword>
<dbReference type="GO" id="GO:0004139">
    <property type="term" value="F:deoxyribose-phosphate aldolase activity"/>
    <property type="evidence" value="ECO:0007669"/>
    <property type="project" value="UniProtKB-UniRule"/>
</dbReference>
<evidence type="ECO:0000256" key="3">
    <source>
        <dbReference type="NCBIfam" id="TIGR00126"/>
    </source>
</evidence>
<dbReference type="EMBL" id="SLUK01000001">
    <property type="protein sequence ID" value="TCL45468.1"/>
    <property type="molecule type" value="Genomic_DNA"/>
</dbReference>
<dbReference type="Pfam" id="PF01791">
    <property type="entry name" value="DeoC"/>
    <property type="match status" value="1"/>
</dbReference>
<dbReference type="PANTHER" id="PTHR10889:SF1">
    <property type="entry name" value="DEOXYRIBOSE-PHOSPHATE ALDOLASE"/>
    <property type="match status" value="1"/>
</dbReference>
<evidence type="ECO:0000256" key="2">
    <source>
        <dbReference type="ARBA" id="ARBA00023270"/>
    </source>
</evidence>
<dbReference type="InterPro" id="IPR013785">
    <property type="entry name" value="Aldolase_TIM"/>
</dbReference>
<comment type="caution">
    <text evidence="4">The sequence shown here is derived from an EMBL/GenBank/DDBJ whole genome shotgun (WGS) entry which is preliminary data.</text>
</comment>
<keyword evidence="5" id="KW-1185">Reference proteome</keyword>
<dbReference type="GO" id="GO:0005737">
    <property type="term" value="C:cytoplasm"/>
    <property type="evidence" value="ECO:0007669"/>
    <property type="project" value="InterPro"/>
</dbReference>
<evidence type="ECO:0000313" key="5">
    <source>
        <dbReference type="Proteomes" id="UP000294682"/>
    </source>
</evidence>
<dbReference type="EC" id="4.1.2.4" evidence="3"/>
<dbReference type="InterPro" id="IPR002915">
    <property type="entry name" value="DeoC/FbaB/LacD_aldolase"/>
</dbReference>
<dbReference type="NCBIfam" id="TIGR00126">
    <property type="entry name" value="deoC"/>
    <property type="match status" value="1"/>
</dbReference>
<name>A0A9X8UMC3_9FIRM</name>